<dbReference type="InterPro" id="IPR027328">
    <property type="entry name" value="MAPRE"/>
</dbReference>
<protein>
    <recommendedName>
        <fullName evidence="1">Calponin-homology (CH) domain-containing protein</fullName>
    </recommendedName>
</protein>
<dbReference type="AlphaFoldDB" id="A0AB40AE82"/>
<dbReference type="Pfam" id="PF00307">
    <property type="entry name" value="CH"/>
    <property type="match status" value="1"/>
</dbReference>
<organism evidence="2 3">
    <name type="scientific">Drosophila suzukii</name>
    <name type="common">Spotted-wing drosophila fruit fly</name>
    <dbReference type="NCBI Taxonomy" id="28584"/>
    <lineage>
        <taxon>Eukaryota</taxon>
        <taxon>Metazoa</taxon>
        <taxon>Ecdysozoa</taxon>
        <taxon>Arthropoda</taxon>
        <taxon>Hexapoda</taxon>
        <taxon>Insecta</taxon>
        <taxon>Pterygota</taxon>
        <taxon>Neoptera</taxon>
        <taxon>Endopterygota</taxon>
        <taxon>Diptera</taxon>
        <taxon>Brachycera</taxon>
        <taxon>Muscomorpha</taxon>
        <taxon>Ephydroidea</taxon>
        <taxon>Drosophilidae</taxon>
        <taxon>Drosophila</taxon>
        <taxon>Sophophora</taxon>
    </lineage>
</organism>
<dbReference type="GO" id="GO:0008017">
    <property type="term" value="F:microtubule binding"/>
    <property type="evidence" value="ECO:0007669"/>
    <property type="project" value="InterPro"/>
</dbReference>
<name>A0AB40AE82_DROSZ</name>
<gene>
    <name evidence="3" type="primary">LOC118878373</name>
</gene>
<dbReference type="PANTHER" id="PTHR10623">
    <property type="entry name" value="MICROTUBULE-ASSOCIATED PROTEIN RP/EB FAMILY MEMBER"/>
    <property type="match status" value="1"/>
</dbReference>
<feature type="domain" description="Calponin-homology (CH)" evidence="1">
    <location>
        <begin position="18"/>
        <end position="116"/>
    </location>
</feature>
<dbReference type="Gene3D" id="1.10.418.10">
    <property type="entry name" value="Calponin-like domain"/>
    <property type="match status" value="1"/>
</dbReference>
<evidence type="ECO:0000313" key="2">
    <source>
        <dbReference type="Proteomes" id="UP001652628"/>
    </source>
</evidence>
<sequence length="244" mass="28287">MENIELTAKERALMQISATIRKWVNETLETDIQCIEELCSGAIYCQLLDRVYENLVPLKIVIFATNAITDFRKNFALLQLCLFDTEMSIDVPIEDLVWCDFEANLKFAATFYKYFKLVTTRNPNCRKSYDPLAARNYQRFSLAPPTFVSRGTDAQNLVELAFAGIKNIVDYDEIKDVLDLKDYMDSKRVQEIKDIKDVEGVDDMDMKDVDDLEDSNEDHKIKDSIRVEPKDYGRRLNSESYVIL</sequence>
<evidence type="ECO:0000259" key="1">
    <source>
        <dbReference type="Pfam" id="PF00307"/>
    </source>
</evidence>
<dbReference type="GeneID" id="118878373"/>
<dbReference type="SUPFAM" id="SSF47576">
    <property type="entry name" value="Calponin-homology domain, CH-domain"/>
    <property type="match status" value="1"/>
</dbReference>
<dbReference type="InterPro" id="IPR001715">
    <property type="entry name" value="CH_dom"/>
</dbReference>
<proteinExistence type="predicted"/>
<dbReference type="RefSeq" id="XP_036677013.2">
    <property type="nucleotide sequence ID" value="XM_036821118.2"/>
</dbReference>
<accession>A0AB40AE82</accession>
<evidence type="ECO:0000313" key="3">
    <source>
        <dbReference type="RefSeq" id="XP_036677013.2"/>
    </source>
</evidence>
<dbReference type="Proteomes" id="UP001652628">
    <property type="component" value="Chromosome X"/>
</dbReference>
<reference evidence="3" key="1">
    <citation type="submission" date="2025-08" db="UniProtKB">
        <authorList>
            <consortium name="RefSeq"/>
        </authorList>
    </citation>
    <scope>IDENTIFICATION</scope>
</reference>
<keyword evidence="2" id="KW-1185">Reference proteome</keyword>
<dbReference type="InterPro" id="IPR036872">
    <property type="entry name" value="CH_dom_sf"/>
</dbReference>